<dbReference type="GO" id="GO:0006754">
    <property type="term" value="P:ATP biosynthetic process"/>
    <property type="evidence" value="ECO:0007669"/>
    <property type="project" value="TreeGrafter"/>
</dbReference>
<geneLocation type="plasmid" evidence="6">
    <name>prsp8c3c</name>
</geneLocation>
<evidence type="ECO:0000256" key="2">
    <source>
        <dbReference type="ARBA" id="ARBA00022801"/>
    </source>
</evidence>
<keyword evidence="5" id="KW-0614">Plasmid</keyword>
<dbReference type="InterPro" id="IPR015797">
    <property type="entry name" value="NUDIX_hydrolase-like_dom_sf"/>
</dbReference>
<evidence type="ECO:0000256" key="3">
    <source>
        <dbReference type="RuleBase" id="RU003476"/>
    </source>
</evidence>
<evidence type="ECO:0000256" key="1">
    <source>
        <dbReference type="ARBA" id="ARBA00001946"/>
    </source>
</evidence>
<dbReference type="PROSITE" id="PS00893">
    <property type="entry name" value="NUDIX_BOX"/>
    <property type="match status" value="1"/>
</dbReference>
<dbReference type="Pfam" id="PF00293">
    <property type="entry name" value="NUDIX"/>
    <property type="match status" value="1"/>
</dbReference>
<proteinExistence type="inferred from homology"/>
<dbReference type="PANTHER" id="PTHR21340">
    <property type="entry name" value="DIADENOSINE 5,5-P1,P4-TETRAPHOSPHATE PYROPHOSPHOHYDROLASE MUTT"/>
    <property type="match status" value="1"/>
</dbReference>
<dbReference type="GO" id="GO:0004081">
    <property type="term" value="F:bis(5'-nucleosyl)-tetraphosphatase (asymmetrical) activity"/>
    <property type="evidence" value="ECO:0007669"/>
    <property type="project" value="TreeGrafter"/>
</dbReference>
<dbReference type="InterPro" id="IPR020084">
    <property type="entry name" value="NUDIX_hydrolase_CS"/>
</dbReference>
<evidence type="ECO:0000259" key="4">
    <source>
        <dbReference type="PROSITE" id="PS51462"/>
    </source>
</evidence>
<dbReference type="InterPro" id="IPR000086">
    <property type="entry name" value="NUDIX_hydrolase_dom"/>
</dbReference>
<dbReference type="AlphaFoldDB" id="A0A1L5PCP6"/>
<dbReference type="Proteomes" id="UP000185109">
    <property type="component" value="Plasmid pRsp8C3c"/>
</dbReference>
<dbReference type="InterPro" id="IPR020476">
    <property type="entry name" value="Nudix_hydrolase"/>
</dbReference>
<dbReference type="PRINTS" id="PR00502">
    <property type="entry name" value="NUDIXFAMILY"/>
</dbReference>
<reference evidence="5 6" key="1">
    <citation type="submission" date="2016-09" db="EMBL/GenBank/DDBJ databases">
        <title>The complete genome sequences of Rhizobium gallicum, symbiovars gallicum and phaseoli, symbionts associated to common bean (Phaseolus vulgaris).</title>
        <authorList>
            <person name="Bustos P."/>
            <person name="Santamaria R.I."/>
            <person name="Perez-Carrascal O.M."/>
            <person name="Juarez S."/>
            <person name="Lozano L."/>
            <person name="Martinez-Flores I."/>
            <person name="Martinez-Romero E."/>
            <person name="Cevallos M."/>
            <person name="Romero D."/>
            <person name="Davila G."/>
            <person name="Gonzalez V."/>
        </authorList>
    </citation>
    <scope>NUCLEOTIDE SEQUENCE [LARGE SCALE GENOMIC DNA]</scope>
    <source>
        <strain evidence="5 6">8C-3</strain>
        <plasmid evidence="6">Plasmid prsp8c3c</plasmid>
    </source>
</reference>
<sequence>MPKRSAGLLIFRQTAGYLEVFLVHPGGPFWARKDDGAWSIPKGLMEQGEDPLEAAKREVFEEVGSKIEGNFTWLGEYRQPGGKTVLVWSIEADVDADAVVSNTFQIEWPPRSGKMRAFPEVDRAGWFRLDEAQQKILKGQQQVLFDFVKRLKPQPCGLSRASRNMVSLRPTIWRNRKPSQFARLSPSVGRSERPASIFLLVFAAGRSL</sequence>
<dbReference type="PANTHER" id="PTHR21340:SF7">
    <property type="entry name" value="NUDIX HYDROLASE DOMAIN-CONTAINING PROTEIN"/>
    <property type="match status" value="1"/>
</dbReference>
<feature type="domain" description="Nudix hydrolase" evidence="4">
    <location>
        <begin position="1"/>
        <end position="149"/>
    </location>
</feature>
<dbReference type="GO" id="GO:0006167">
    <property type="term" value="P:AMP biosynthetic process"/>
    <property type="evidence" value="ECO:0007669"/>
    <property type="project" value="TreeGrafter"/>
</dbReference>
<name>A0A1L5PCP6_RHIET</name>
<comment type="cofactor">
    <cofactor evidence="1">
        <name>Mg(2+)</name>
        <dbReference type="ChEBI" id="CHEBI:18420"/>
    </cofactor>
</comment>
<protein>
    <submittedName>
        <fullName evidence="5">NUDIX hydrolase domain-containing protein</fullName>
    </submittedName>
</protein>
<dbReference type="SUPFAM" id="SSF55811">
    <property type="entry name" value="Nudix"/>
    <property type="match status" value="1"/>
</dbReference>
<keyword evidence="2 3" id="KW-0378">Hydrolase</keyword>
<accession>A0A1L5PCP6</accession>
<dbReference type="PROSITE" id="PS51462">
    <property type="entry name" value="NUDIX"/>
    <property type="match status" value="1"/>
</dbReference>
<dbReference type="EMBL" id="CP017244">
    <property type="protein sequence ID" value="APO77766.1"/>
    <property type="molecule type" value="Genomic_DNA"/>
</dbReference>
<dbReference type="Gene3D" id="3.90.79.10">
    <property type="entry name" value="Nucleoside Triphosphate Pyrophosphohydrolase"/>
    <property type="match status" value="1"/>
</dbReference>
<evidence type="ECO:0000313" key="6">
    <source>
        <dbReference type="Proteomes" id="UP000185109"/>
    </source>
</evidence>
<dbReference type="CDD" id="cd04662">
    <property type="entry name" value="NUDIX_Hydrolase"/>
    <property type="match status" value="1"/>
</dbReference>
<gene>
    <name evidence="5" type="ORF">AM571_PC00017</name>
</gene>
<dbReference type="InterPro" id="IPR051325">
    <property type="entry name" value="Nudix_hydrolase_domain"/>
</dbReference>
<organism evidence="5 6">
    <name type="scientific">Rhizobium etli 8C-3</name>
    <dbReference type="NCBI Taxonomy" id="538025"/>
    <lineage>
        <taxon>Bacteria</taxon>
        <taxon>Pseudomonadati</taxon>
        <taxon>Pseudomonadota</taxon>
        <taxon>Alphaproteobacteria</taxon>
        <taxon>Hyphomicrobiales</taxon>
        <taxon>Rhizobiaceae</taxon>
        <taxon>Rhizobium/Agrobacterium group</taxon>
        <taxon>Rhizobium</taxon>
    </lineage>
</organism>
<comment type="similarity">
    <text evidence="3">Belongs to the Nudix hydrolase family.</text>
</comment>
<evidence type="ECO:0000313" key="5">
    <source>
        <dbReference type="EMBL" id="APO77766.1"/>
    </source>
</evidence>